<name>A0A937F9E1_9BACT</name>
<gene>
    <name evidence="1" type="ORF">JL102_11200</name>
</gene>
<accession>A0A937F9E1</accession>
<evidence type="ECO:0000313" key="1">
    <source>
        <dbReference type="EMBL" id="MBL3656700.1"/>
    </source>
</evidence>
<reference evidence="1" key="1">
    <citation type="submission" date="2021-01" db="EMBL/GenBank/DDBJ databases">
        <title>Fulvivirga kasyanovii gen. nov., sp nov., a novel member of the phylum Bacteroidetes isolated from seawater in a mussel farm.</title>
        <authorList>
            <person name="Zhao L.-H."/>
            <person name="Wang Z.-J."/>
        </authorList>
    </citation>
    <scope>NUCLEOTIDE SEQUENCE</scope>
    <source>
        <strain evidence="1">2943</strain>
    </source>
</reference>
<evidence type="ECO:0000313" key="2">
    <source>
        <dbReference type="Proteomes" id="UP000659388"/>
    </source>
</evidence>
<proteinExistence type="predicted"/>
<organism evidence="1 2">
    <name type="scientific">Fulvivirga sediminis</name>
    <dbReference type="NCBI Taxonomy" id="2803949"/>
    <lineage>
        <taxon>Bacteria</taxon>
        <taxon>Pseudomonadati</taxon>
        <taxon>Bacteroidota</taxon>
        <taxon>Cytophagia</taxon>
        <taxon>Cytophagales</taxon>
        <taxon>Fulvivirgaceae</taxon>
        <taxon>Fulvivirga</taxon>
    </lineage>
</organism>
<dbReference type="AlphaFoldDB" id="A0A937F9E1"/>
<sequence>MYFINNKRLLFIFLFLIFSEILHAQDRHVFTKTVLPSPQSEFLVKHIAYPTGNFTGAPDITIPLFSITGKDIDYPLFLRHHIKNSKNTSVFGRGWSLQGTGLITRVIHGIDDLSDNGYAKGGEVNSMELNDTNKLKLLTNDIDAGPDLFYFNFNGYESKLMLSKDGEVLTDETLGLKFIIPSSQLGAWKVTDNQGYTYFFGEEKALEFLSKTGNYEGLVSSWYLSRIVSPMGDTLNFKYSSTIQKRQAENESGNFTKNYHHPLYEAEVEGSYNVPKLISIEIKNSTVSKHIGISYSNSPSLSEKLISSIWLYSNGLKHDDIVNGKSEILGGQNQIAEVKFFYNGNASPFDLEYVYHFDQNNHEPISSQKLSSSIAHGDHTINTIEYNDGKQERFLYTEHDLSGFADRYFRQYADLGVKLSEAIVSGAEDNYSTTYEYKRINGDASIMLASYDNYLTISSSRWVDRPLSKSQGLITQKHVGSIYDKFLGGYEVYYDEVNVSSSGRGKIKYKYTIPQIGESHEQGYYKEAFYSPIYSLDFSGGKLSEKILYKKVGQQYLTIERQKFNYTELNKPALRGINSIFYDYTEQKSPQNTLDKLYKKQLINNMSIDEISGYQTYNITVKNSILSNSIITKIDPERQIESKLSTEYSYDDSFLLKEELTTYPDLNQSKATYTYTKNYPDKAVFSEMIARNMLSYVVETSSYKKRNNKEVFFKTSGSITNYDLYDANHSRGYILPSSIYVWENTGEEAPSSDVPDISAENYKWLSSYVYDKEGSVSDIKHKGKPDQAFLSDYEFGSRVFVAYNATSDDIYYNGFESDNIEPSLSITAKYGDKCLVAEEFQVPFVPEDSEGYILSYYYYENNQWNYEQVDYTPTIKKGEAIDEVKVYPRKSHIQTSTYDEYGHKLSETDQNGYSIFFEYDSHGDLEIVRDNEANILEYYDRNRAQFPSDCNYDDTKPIEAIMMDSKVSVNFGYDVTSEVVANGGCGSLSFEWYIVAGNKTIPINIEHYESYYTFKANYCTSKIFVKCKVSDENGFYAPITVTKEVNIRVEDIKPSISIKSMTHGGSFTRFCSGDQLNFTAIPTNTCGSLSYQWVYSYNGQKLSSTSARAIFPYMGRGTIKCTVRDDFGNTASSATNIAPDKNCLN</sequence>
<dbReference type="RefSeq" id="WP_202244484.1">
    <property type="nucleotide sequence ID" value="NZ_JAESIY010000005.1"/>
</dbReference>
<protein>
    <recommendedName>
        <fullName evidence="3">RHS repeat protein</fullName>
    </recommendedName>
</protein>
<evidence type="ECO:0008006" key="3">
    <source>
        <dbReference type="Google" id="ProtNLM"/>
    </source>
</evidence>
<dbReference type="Proteomes" id="UP000659388">
    <property type="component" value="Unassembled WGS sequence"/>
</dbReference>
<keyword evidence="2" id="KW-1185">Reference proteome</keyword>
<dbReference type="EMBL" id="JAESIY010000005">
    <property type="protein sequence ID" value="MBL3656700.1"/>
    <property type="molecule type" value="Genomic_DNA"/>
</dbReference>
<comment type="caution">
    <text evidence="1">The sequence shown here is derived from an EMBL/GenBank/DDBJ whole genome shotgun (WGS) entry which is preliminary data.</text>
</comment>